<evidence type="ECO:0000313" key="1">
    <source>
        <dbReference type="EMBL" id="SPP66199.1"/>
    </source>
</evidence>
<dbReference type="EMBL" id="OUNR01000019">
    <property type="protein sequence ID" value="SPP66199.1"/>
    <property type="molecule type" value="Genomic_DNA"/>
</dbReference>
<proteinExistence type="predicted"/>
<dbReference type="InParanoid" id="A0A330L906"/>
<dbReference type="Proteomes" id="UP000248168">
    <property type="component" value="Unassembled WGS sequence"/>
</dbReference>
<gene>
    <name evidence="1" type="ORF">NITLEN_60002</name>
</gene>
<organism evidence="1 2">
    <name type="scientific">Nitrospira lenta</name>
    <dbReference type="NCBI Taxonomy" id="1436998"/>
    <lineage>
        <taxon>Bacteria</taxon>
        <taxon>Pseudomonadati</taxon>
        <taxon>Nitrospirota</taxon>
        <taxon>Nitrospiria</taxon>
        <taxon>Nitrospirales</taxon>
        <taxon>Nitrospiraceae</taxon>
        <taxon>Nitrospira</taxon>
    </lineage>
</organism>
<keyword evidence="2" id="KW-1185">Reference proteome</keyword>
<reference evidence="2" key="1">
    <citation type="submission" date="2018-04" db="EMBL/GenBank/DDBJ databases">
        <authorList>
            <person name="Lucker S."/>
            <person name="Sakoula D."/>
        </authorList>
    </citation>
    <scope>NUCLEOTIDE SEQUENCE [LARGE SCALE GENOMIC DNA]</scope>
</reference>
<dbReference type="AlphaFoldDB" id="A0A330L906"/>
<sequence>MKDWIYFWDVLILLVVKRTNLELILKPVSLRTWPLYNGEMGRGAL</sequence>
<evidence type="ECO:0000313" key="2">
    <source>
        <dbReference type="Proteomes" id="UP000248168"/>
    </source>
</evidence>
<accession>A0A330L906</accession>
<name>A0A330L906_9BACT</name>
<protein>
    <submittedName>
        <fullName evidence="1">Uncharacterized protein</fullName>
    </submittedName>
</protein>